<comment type="caution">
    <text evidence="1">The sequence shown here is derived from an EMBL/GenBank/DDBJ whole genome shotgun (WGS) entry which is preliminary data.</text>
</comment>
<proteinExistence type="predicted"/>
<dbReference type="AlphaFoldDB" id="A0A0H1R6J9"/>
<name>A0A0H1R6J9_9HYPH</name>
<reference evidence="1 2" key="1">
    <citation type="submission" date="2015-05" db="EMBL/GenBank/DDBJ databases">
        <title>Draft genome sequence of Microvirga vignae strain BR3299, a novel nitrogen fixing bacteria isolated from Brazil semi-aired region.</title>
        <authorList>
            <person name="Zilli J.E."/>
            <person name="Passos S.R."/>
            <person name="Leite J."/>
            <person name="Baldani J.I."/>
            <person name="Xavier G.R."/>
            <person name="Rumjaneck N.G."/>
            <person name="Simoes-Araujo J.L."/>
        </authorList>
    </citation>
    <scope>NUCLEOTIDE SEQUENCE [LARGE SCALE GENOMIC DNA]</scope>
    <source>
        <strain evidence="1 2">BR3299</strain>
    </source>
</reference>
<evidence type="ECO:0008006" key="3">
    <source>
        <dbReference type="Google" id="ProtNLM"/>
    </source>
</evidence>
<dbReference type="Gene3D" id="3.40.50.1820">
    <property type="entry name" value="alpha/beta hydrolase"/>
    <property type="match status" value="1"/>
</dbReference>
<dbReference type="InterPro" id="IPR029058">
    <property type="entry name" value="AB_hydrolase_fold"/>
</dbReference>
<keyword evidence="2" id="KW-1185">Reference proteome</keyword>
<protein>
    <recommendedName>
        <fullName evidence="3">Serine aminopeptidase S33 domain-containing protein</fullName>
    </recommendedName>
</protein>
<organism evidence="1 2">
    <name type="scientific">Microvirga vignae</name>
    <dbReference type="NCBI Taxonomy" id="1225564"/>
    <lineage>
        <taxon>Bacteria</taxon>
        <taxon>Pseudomonadati</taxon>
        <taxon>Pseudomonadota</taxon>
        <taxon>Alphaproteobacteria</taxon>
        <taxon>Hyphomicrobiales</taxon>
        <taxon>Methylobacteriaceae</taxon>
        <taxon>Microvirga</taxon>
    </lineage>
</organism>
<dbReference type="PATRIC" id="fig|1225564.3.peg.6347"/>
<gene>
    <name evidence="1" type="ORF">AA309_24385</name>
</gene>
<dbReference type="EMBL" id="LCYG01000070">
    <property type="protein sequence ID" value="KLK90689.1"/>
    <property type="molecule type" value="Genomic_DNA"/>
</dbReference>
<dbReference type="STRING" id="1225564.AA309_24385"/>
<accession>A0A0H1R6J9</accession>
<sequence length="88" mass="9134">MSVRRQSLEFLGSQGQRLAGRLGLPDGTTTAFGIPAHCFACSRNSVASVRIARALAARGIGVLRFDFTGLGQSSGDFPVPPSAAMSPI</sequence>
<dbReference type="Proteomes" id="UP000035489">
    <property type="component" value="Unassembled WGS sequence"/>
</dbReference>
<dbReference type="SUPFAM" id="SSF53474">
    <property type="entry name" value="alpha/beta-Hydrolases"/>
    <property type="match status" value="1"/>
</dbReference>
<evidence type="ECO:0000313" key="1">
    <source>
        <dbReference type="EMBL" id="KLK90689.1"/>
    </source>
</evidence>
<evidence type="ECO:0000313" key="2">
    <source>
        <dbReference type="Proteomes" id="UP000035489"/>
    </source>
</evidence>